<sequence length="212" mass="23914">DHQANQRAARSRTSLRAFHTHSTSHSQKDTTANMFFVKTLEYRIDLHPSFFGSNSETYVRRRLYEDREGTNTGTMMIVAIINIEDISEPKIVPGTGFAQYDCSYRAIVWRPFRGEVVDGMVSSVVNNGFFVDVGGLSVFVSKAMIPPQLKYTVEGSTPSFTDNSEQTVERGSQVRLRIKGIRGEMGQMFAIGSIREDYLGFVYFGTAREMVH</sequence>
<evidence type="ECO:0000256" key="1">
    <source>
        <dbReference type="ARBA" id="ARBA00004123"/>
    </source>
</evidence>
<dbReference type="CDD" id="cd04462">
    <property type="entry name" value="S1_RNAPII_Rpb7"/>
    <property type="match status" value="1"/>
</dbReference>
<evidence type="ECO:0000256" key="5">
    <source>
        <dbReference type="ARBA" id="ARBA00023242"/>
    </source>
</evidence>
<dbReference type="InterPro" id="IPR012340">
    <property type="entry name" value="NA-bd_OB-fold"/>
</dbReference>
<evidence type="ECO:0000313" key="10">
    <source>
        <dbReference type="Proteomes" id="UP001138500"/>
    </source>
</evidence>
<dbReference type="FunFam" id="2.40.50.140:FF:000043">
    <property type="entry name" value="DNA-directed RNA polymerase II subunit RPB7"/>
    <property type="match status" value="1"/>
</dbReference>
<dbReference type="PROSITE" id="PS50126">
    <property type="entry name" value="S1"/>
    <property type="match status" value="1"/>
</dbReference>
<comment type="function">
    <text evidence="6">DNA-dependent RNA polymerase which catalyzes the transcription of DNA into RNA using the four ribonucleoside triphosphates as substrates.</text>
</comment>
<evidence type="ECO:0000256" key="4">
    <source>
        <dbReference type="ARBA" id="ARBA00023163"/>
    </source>
</evidence>
<comment type="subcellular location">
    <subcellularLocation>
        <location evidence="1 6">Nucleus</location>
    </subcellularLocation>
</comment>
<dbReference type="AlphaFoldDB" id="A0A9W7SQ42"/>
<feature type="region of interest" description="Disordered" evidence="7">
    <location>
        <begin position="1"/>
        <end position="26"/>
    </location>
</feature>
<dbReference type="Gene3D" id="3.30.1490.120">
    <property type="entry name" value="RNA polymerase Rpb7-like, N-terminal domain"/>
    <property type="match status" value="1"/>
</dbReference>
<dbReference type="InterPro" id="IPR036898">
    <property type="entry name" value="RNA_pol_Rpb7-like_N_sf"/>
</dbReference>
<accession>A0A9W7SQ42</accession>
<dbReference type="InterPro" id="IPR005576">
    <property type="entry name" value="Rpb7-like_N"/>
</dbReference>
<reference evidence="9 10" key="1">
    <citation type="journal article" date="2018" name="IMA Fungus">
        <title>IMA Genome-F 10: Nine draft genome sequences of Claviceps purpurea s.lat., including C. arundinis, C. humidiphila, and C. cf. spartinae, pseudomolecules for the pitch canker pathogen Fusarium circinatum, draft genome of Davidsoniella eucalypti, Grosmannia galeiformis, Quambalaria eucalypti, and Teratosphaeria destructans.</title>
        <authorList>
            <person name="Wingfield B.D."/>
            <person name="Liu M."/>
            <person name="Nguyen H.D."/>
            <person name="Lane F.A."/>
            <person name="Morgan S.W."/>
            <person name="De Vos L."/>
            <person name="Wilken P.M."/>
            <person name="Duong T.A."/>
            <person name="Aylward J."/>
            <person name="Coetzee M.P."/>
            <person name="Dadej K."/>
            <person name="De Beer Z.W."/>
            <person name="Findlay W."/>
            <person name="Havenga M."/>
            <person name="Kolarik M."/>
            <person name="Menzies J.G."/>
            <person name="Naidoo K."/>
            <person name="Pochopski O."/>
            <person name="Shoukouhi P."/>
            <person name="Santana Q.C."/>
            <person name="Seifert K.A."/>
            <person name="Soal N."/>
            <person name="Steenkamp E.T."/>
            <person name="Tatham C.T."/>
            <person name="van der Nest M.A."/>
            <person name="Wingfield M.J."/>
        </authorList>
    </citation>
    <scope>NUCLEOTIDE SEQUENCE [LARGE SCALE GENOMIC DNA]</scope>
    <source>
        <strain evidence="9">CMW44962</strain>
    </source>
</reference>
<dbReference type="GO" id="GO:0006367">
    <property type="term" value="P:transcription initiation at RNA polymerase II promoter"/>
    <property type="evidence" value="ECO:0007669"/>
    <property type="project" value="TreeGrafter"/>
</dbReference>
<dbReference type="PANTHER" id="PTHR12709:SF4">
    <property type="entry name" value="DNA-DIRECTED RNA POLYMERASE II SUBUNIT RPB7"/>
    <property type="match status" value="1"/>
</dbReference>
<dbReference type="CDD" id="cd04329">
    <property type="entry name" value="RNAP_II_Rpb7_N"/>
    <property type="match status" value="1"/>
</dbReference>
<dbReference type="GO" id="GO:0003727">
    <property type="term" value="F:single-stranded RNA binding"/>
    <property type="evidence" value="ECO:0007669"/>
    <property type="project" value="TreeGrafter"/>
</dbReference>
<dbReference type="Pfam" id="PF00575">
    <property type="entry name" value="S1"/>
    <property type="match status" value="1"/>
</dbReference>
<name>A0A9W7SQ42_9PEZI</name>
<dbReference type="GO" id="GO:0060213">
    <property type="term" value="P:positive regulation of nuclear-transcribed mRNA poly(A) tail shortening"/>
    <property type="evidence" value="ECO:0007669"/>
    <property type="project" value="TreeGrafter"/>
</dbReference>
<evidence type="ECO:0000256" key="2">
    <source>
        <dbReference type="ARBA" id="ARBA00009307"/>
    </source>
</evidence>
<dbReference type="PANTHER" id="PTHR12709">
    <property type="entry name" value="DNA-DIRECTED RNA POLYMERASE II, III"/>
    <property type="match status" value="1"/>
</dbReference>
<keyword evidence="4 6" id="KW-0804">Transcription</keyword>
<keyword evidence="3 6" id="KW-0240">DNA-directed RNA polymerase</keyword>
<dbReference type="OrthoDB" id="1162399at2759"/>
<protein>
    <recommendedName>
        <fullName evidence="6">DNA-directed RNA polymerase subunit</fullName>
    </recommendedName>
</protein>
<dbReference type="SUPFAM" id="SSF50249">
    <property type="entry name" value="Nucleic acid-binding proteins"/>
    <property type="match status" value="1"/>
</dbReference>
<dbReference type="Pfam" id="PF03876">
    <property type="entry name" value="SHS2_Rpb7-N"/>
    <property type="match status" value="1"/>
</dbReference>
<evidence type="ECO:0000256" key="6">
    <source>
        <dbReference type="RuleBase" id="RU369086"/>
    </source>
</evidence>
<dbReference type="FunFam" id="3.30.1490.120:FF:000001">
    <property type="entry name" value="DNA-directed RNA polymerase II subunit RPB7"/>
    <property type="match status" value="1"/>
</dbReference>
<dbReference type="GO" id="GO:0005665">
    <property type="term" value="C:RNA polymerase II, core complex"/>
    <property type="evidence" value="ECO:0007669"/>
    <property type="project" value="UniProtKB-ARBA"/>
</dbReference>
<evidence type="ECO:0000256" key="7">
    <source>
        <dbReference type="SAM" id="MobiDB-lite"/>
    </source>
</evidence>
<dbReference type="GO" id="GO:0045948">
    <property type="term" value="P:positive regulation of translational initiation"/>
    <property type="evidence" value="ECO:0007669"/>
    <property type="project" value="TreeGrafter"/>
</dbReference>
<comment type="similarity">
    <text evidence="2">Belongs to the eukaryotic RPB7/RPC8 RNA polymerase subunit family.</text>
</comment>
<reference evidence="9 10" key="2">
    <citation type="journal article" date="2021" name="Curr. Genet.">
        <title>Genetic response to nitrogen starvation in the aggressive Eucalyptus foliar pathogen Teratosphaeria destructans.</title>
        <authorList>
            <person name="Havenga M."/>
            <person name="Wingfield B.D."/>
            <person name="Wingfield M.J."/>
            <person name="Dreyer L.L."/>
            <person name="Roets F."/>
            <person name="Aylward J."/>
        </authorList>
    </citation>
    <scope>NUCLEOTIDE SEQUENCE [LARGE SCALE GENOMIC DNA]</scope>
    <source>
        <strain evidence="9">CMW44962</strain>
    </source>
</reference>
<evidence type="ECO:0000259" key="8">
    <source>
        <dbReference type="PROSITE" id="PS50126"/>
    </source>
</evidence>
<dbReference type="GO" id="GO:0031369">
    <property type="term" value="F:translation initiation factor binding"/>
    <property type="evidence" value="ECO:0007669"/>
    <property type="project" value="TreeGrafter"/>
</dbReference>
<dbReference type="GO" id="GO:0000932">
    <property type="term" value="C:P-body"/>
    <property type="evidence" value="ECO:0007669"/>
    <property type="project" value="TreeGrafter"/>
</dbReference>
<gene>
    <name evidence="9" type="ORF">Tdes44962_MAKER03373</name>
</gene>
<comment type="caution">
    <text evidence="9">The sequence shown here is derived from an EMBL/GenBank/DDBJ whole genome shotgun (WGS) entry which is preliminary data.</text>
</comment>
<proteinExistence type="inferred from homology"/>
<dbReference type="Proteomes" id="UP001138500">
    <property type="component" value="Unassembled WGS sequence"/>
</dbReference>
<dbReference type="SMART" id="SM00316">
    <property type="entry name" value="S1"/>
    <property type="match status" value="1"/>
</dbReference>
<organism evidence="9 10">
    <name type="scientific">Teratosphaeria destructans</name>
    <dbReference type="NCBI Taxonomy" id="418781"/>
    <lineage>
        <taxon>Eukaryota</taxon>
        <taxon>Fungi</taxon>
        <taxon>Dikarya</taxon>
        <taxon>Ascomycota</taxon>
        <taxon>Pezizomycotina</taxon>
        <taxon>Dothideomycetes</taxon>
        <taxon>Dothideomycetidae</taxon>
        <taxon>Mycosphaerellales</taxon>
        <taxon>Teratosphaeriaceae</taxon>
        <taxon>Teratosphaeria</taxon>
    </lineage>
</organism>
<dbReference type="EMBL" id="RIBY02001967">
    <property type="protein sequence ID" value="KAH9826670.1"/>
    <property type="molecule type" value="Genomic_DNA"/>
</dbReference>
<feature type="non-terminal residue" evidence="9">
    <location>
        <position position="1"/>
    </location>
</feature>
<feature type="domain" description="S1 motif" evidence="8">
    <location>
        <begin position="114"/>
        <end position="195"/>
    </location>
</feature>
<dbReference type="GO" id="GO:0003697">
    <property type="term" value="F:single-stranded DNA binding"/>
    <property type="evidence" value="ECO:0007669"/>
    <property type="project" value="TreeGrafter"/>
</dbReference>
<dbReference type="SUPFAM" id="SSF88798">
    <property type="entry name" value="N-terminal, heterodimerisation domain of RBP7 (RpoE)"/>
    <property type="match status" value="1"/>
</dbReference>
<dbReference type="InterPro" id="IPR045113">
    <property type="entry name" value="Rpb7-like"/>
</dbReference>
<evidence type="ECO:0000313" key="9">
    <source>
        <dbReference type="EMBL" id="KAH9826670.1"/>
    </source>
</evidence>
<dbReference type="InterPro" id="IPR003029">
    <property type="entry name" value="S1_domain"/>
</dbReference>
<dbReference type="Gene3D" id="2.40.50.140">
    <property type="entry name" value="Nucleic acid-binding proteins"/>
    <property type="match status" value="1"/>
</dbReference>
<evidence type="ECO:0000256" key="3">
    <source>
        <dbReference type="ARBA" id="ARBA00022478"/>
    </source>
</evidence>
<keyword evidence="10" id="KW-1185">Reference proteome</keyword>
<keyword evidence="5 6" id="KW-0539">Nucleus</keyword>